<dbReference type="GeneID" id="8438817"/>
<feature type="transmembrane region" description="Helical" evidence="2">
    <location>
        <begin position="514"/>
        <end position="537"/>
    </location>
</feature>
<dbReference type="KEGG" id="ure:UREG_07272"/>
<keyword evidence="2" id="KW-0812">Transmembrane</keyword>
<sequence length="548" mass="60483">MPSSTRPKSPPEGNPNGVMTSADILHNRSKSHSPPPKPESSGGRMGVSTHLDTERPSNAETSPPTKMKSIFPLYDPNVSLEKQKYYPRRSSSLPQIIIPKTSPSIPFIPSLPINRVQQQNERVSFSSIDALARLWEATNGELSQASLGIFHLQMRKVDAFTFMFGTQSTPFYTLRTNPMHDIEVHRTHPSKPNTKSPVVTLNIGDISRAGPVGVALSLFPKLAEIITREEALGVALKYQLAPHHAMEIESDALRRSEAQNSCILELRPGQTKYNVYHAALAGCDITSAAEFASQPRNEQSGLLHASVLTSLPNTIATRQYPKIQIAASSPDTNNKFLIALDLETMALSIDTKQILSAIPSFYAVDAMVAAILIIVVSNEVSRPILAGMSMQSPKLSARPDSHRTDSLTLEVPIGKAGKVFIATQAEREEIEEAALMEQIRSQPRIQAKTRFSLMSILPGRKDEPAGAKSKKKNKKKSKPVAVEDIDLEQYGEYKQHTHDKQKLPRPTRVLLKSISWGFSAIVWALTIIVKFVTYMVITMTKCLAREKV</sequence>
<evidence type="ECO:0000313" key="4">
    <source>
        <dbReference type="Proteomes" id="UP000002058"/>
    </source>
</evidence>
<dbReference type="HOGENOM" id="CLU_022769_0_0_1"/>
<evidence type="ECO:0000256" key="1">
    <source>
        <dbReference type="SAM" id="MobiDB-lite"/>
    </source>
</evidence>
<keyword evidence="4" id="KW-1185">Reference proteome</keyword>
<dbReference type="InParanoid" id="C4JYM1"/>
<dbReference type="EMBL" id="CH476619">
    <property type="protein sequence ID" value="EEP82407.1"/>
    <property type="molecule type" value="Genomic_DNA"/>
</dbReference>
<evidence type="ECO:0000256" key="2">
    <source>
        <dbReference type="SAM" id="Phobius"/>
    </source>
</evidence>
<organism evidence="3 4">
    <name type="scientific">Uncinocarpus reesii (strain UAMH 1704)</name>
    <dbReference type="NCBI Taxonomy" id="336963"/>
    <lineage>
        <taxon>Eukaryota</taxon>
        <taxon>Fungi</taxon>
        <taxon>Dikarya</taxon>
        <taxon>Ascomycota</taxon>
        <taxon>Pezizomycotina</taxon>
        <taxon>Eurotiomycetes</taxon>
        <taxon>Eurotiomycetidae</taxon>
        <taxon>Onygenales</taxon>
        <taxon>Onygenaceae</taxon>
        <taxon>Uncinocarpus</taxon>
    </lineage>
</organism>
<keyword evidence="2" id="KW-1133">Transmembrane helix</keyword>
<feature type="compositionally biased region" description="Basic residues" evidence="1">
    <location>
        <begin position="468"/>
        <end position="478"/>
    </location>
</feature>
<dbReference type="Proteomes" id="UP000002058">
    <property type="component" value="Unassembled WGS sequence"/>
</dbReference>
<feature type="region of interest" description="Disordered" evidence="1">
    <location>
        <begin position="459"/>
        <end position="479"/>
    </location>
</feature>
<reference evidence="4" key="1">
    <citation type="journal article" date="2009" name="Genome Res.">
        <title>Comparative genomic analyses of the human fungal pathogens Coccidioides and their relatives.</title>
        <authorList>
            <person name="Sharpton T.J."/>
            <person name="Stajich J.E."/>
            <person name="Rounsley S.D."/>
            <person name="Gardner M.J."/>
            <person name="Wortman J.R."/>
            <person name="Jordar V.S."/>
            <person name="Maiti R."/>
            <person name="Kodira C.D."/>
            <person name="Neafsey D.E."/>
            <person name="Zeng Q."/>
            <person name="Hung C.-Y."/>
            <person name="McMahan C."/>
            <person name="Muszewska A."/>
            <person name="Grynberg M."/>
            <person name="Mandel M.A."/>
            <person name="Kellner E.M."/>
            <person name="Barker B.M."/>
            <person name="Galgiani J.N."/>
            <person name="Orbach M.J."/>
            <person name="Kirkland T.N."/>
            <person name="Cole G.T."/>
            <person name="Henn M.R."/>
            <person name="Birren B.W."/>
            <person name="Taylor J.W."/>
        </authorList>
    </citation>
    <scope>NUCLEOTIDE SEQUENCE [LARGE SCALE GENOMIC DNA]</scope>
    <source>
        <strain evidence="4">UAMH 1704</strain>
    </source>
</reference>
<accession>C4JYM1</accession>
<gene>
    <name evidence="3" type="ORF">UREG_07272</name>
</gene>
<keyword evidence="2" id="KW-0472">Membrane</keyword>
<dbReference type="AlphaFoldDB" id="C4JYM1"/>
<feature type="region of interest" description="Disordered" evidence="1">
    <location>
        <begin position="1"/>
        <end position="71"/>
    </location>
</feature>
<dbReference type="OMA" id="RREHPND"/>
<dbReference type="VEuPathDB" id="FungiDB:UREG_07272"/>
<dbReference type="eggNOG" id="ENOG502SETB">
    <property type="taxonomic scope" value="Eukaryota"/>
</dbReference>
<proteinExistence type="predicted"/>
<dbReference type="OrthoDB" id="5383338at2759"/>
<name>C4JYM1_UNCRE</name>
<dbReference type="RefSeq" id="XP_002582499.1">
    <property type="nucleotide sequence ID" value="XM_002582453.1"/>
</dbReference>
<evidence type="ECO:0000313" key="3">
    <source>
        <dbReference type="EMBL" id="EEP82407.1"/>
    </source>
</evidence>
<protein>
    <submittedName>
        <fullName evidence="3">Uncharacterized protein</fullName>
    </submittedName>
</protein>